<dbReference type="AlphaFoldDB" id="A0A656DFP9"/>
<dbReference type="SUPFAM" id="SSF56042">
    <property type="entry name" value="PurM C-terminal domain-like"/>
    <property type="match status" value="1"/>
</dbReference>
<dbReference type="Pfam" id="PF02769">
    <property type="entry name" value="AIRS_C"/>
    <property type="match status" value="1"/>
</dbReference>
<name>A0A656DFP9_KRYT1</name>
<evidence type="ECO:0000313" key="7">
    <source>
        <dbReference type="Proteomes" id="UP000243105"/>
    </source>
</evidence>
<evidence type="ECO:0000259" key="3">
    <source>
        <dbReference type="Pfam" id="PF02769"/>
    </source>
</evidence>
<dbReference type="NCBIfam" id="TIGR02124">
    <property type="entry name" value="hypE"/>
    <property type="match status" value="1"/>
</dbReference>
<dbReference type="InterPro" id="IPR010918">
    <property type="entry name" value="PurM-like_C_dom"/>
</dbReference>
<dbReference type="Proteomes" id="UP000243105">
    <property type="component" value="Unassembled WGS sequence"/>
</dbReference>
<organism evidence="5 6">
    <name type="scientific">Kryptobacter tengchongensis</name>
    <dbReference type="NCBI Taxonomy" id="1643429"/>
    <lineage>
        <taxon>Bacteria</taxon>
        <taxon>Pseudomonadati</taxon>
        <taxon>Candidatus Kryptoniota</taxon>
        <taxon>Candidatus Kryptobacter</taxon>
    </lineage>
</organism>
<dbReference type="PANTHER" id="PTHR30303">
    <property type="entry name" value="HYDROGENASE ISOENZYMES FORMATION PROTEIN HYPE"/>
    <property type="match status" value="1"/>
</dbReference>
<comment type="similarity">
    <text evidence="1">Belongs to the HypE family.</text>
</comment>
<dbReference type="PIRSF" id="PIRSF005644">
    <property type="entry name" value="Hdrgns_mtr_HypE"/>
    <property type="match status" value="1"/>
</dbReference>
<evidence type="ECO:0000313" key="4">
    <source>
        <dbReference type="EMBL" id="CUS95825.1"/>
    </source>
</evidence>
<dbReference type="GO" id="GO:0051604">
    <property type="term" value="P:protein maturation"/>
    <property type="evidence" value="ECO:0007669"/>
    <property type="project" value="TreeGrafter"/>
</dbReference>
<evidence type="ECO:0000259" key="2">
    <source>
        <dbReference type="Pfam" id="PF00586"/>
    </source>
</evidence>
<dbReference type="PANTHER" id="PTHR30303:SF0">
    <property type="entry name" value="CARBAMOYL DEHYDRATASE HYPE"/>
    <property type="match status" value="1"/>
</dbReference>
<dbReference type="Pfam" id="PF00586">
    <property type="entry name" value="AIRS"/>
    <property type="match status" value="1"/>
</dbReference>
<protein>
    <submittedName>
        <fullName evidence="5">Hydrogenase expression/formation protein HypE</fullName>
    </submittedName>
</protein>
<reference evidence="6 7" key="1">
    <citation type="submission" date="2015-11" db="EMBL/GenBank/DDBJ databases">
        <authorList>
            <person name="Varghese N."/>
        </authorList>
    </citation>
    <scope>NUCLEOTIDE SEQUENCE [LARGE SCALE GENOMIC DNA]</scope>
    <source>
        <strain evidence="5 6">JGI-24</strain>
        <strain evidence="4 7">JGI-25</strain>
    </source>
</reference>
<dbReference type="InterPro" id="IPR036676">
    <property type="entry name" value="PurM-like_C_sf"/>
</dbReference>
<dbReference type="SUPFAM" id="SSF55326">
    <property type="entry name" value="PurM N-terminal domain-like"/>
    <property type="match status" value="1"/>
</dbReference>
<gene>
    <name evidence="5" type="ORF">JGI24_00782</name>
    <name evidence="4" type="ORF">JGI25_00008</name>
</gene>
<dbReference type="InterPro" id="IPR016188">
    <property type="entry name" value="PurM-like_N"/>
</dbReference>
<feature type="domain" description="PurM-like C-terminal" evidence="3">
    <location>
        <begin position="183"/>
        <end position="332"/>
    </location>
</feature>
<dbReference type="Proteomes" id="UP000243065">
    <property type="component" value="Unassembled WGS sequence"/>
</dbReference>
<dbReference type="EMBL" id="CZVV01000001">
    <property type="protein sequence ID" value="CUS95825.1"/>
    <property type="molecule type" value="Genomic_DNA"/>
</dbReference>
<keyword evidence="6" id="KW-1185">Reference proteome</keyword>
<dbReference type="Gene3D" id="3.90.650.10">
    <property type="entry name" value="PurM-like C-terminal domain"/>
    <property type="match status" value="1"/>
</dbReference>
<feature type="domain" description="PurM-like N-terminal" evidence="2">
    <location>
        <begin position="60"/>
        <end position="171"/>
    </location>
</feature>
<dbReference type="Gene3D" id="3.30.1330.10">
    <property type="entry name" value="PurM-like, N-terminal domain"/>
    <property type="match status" value="1"/>
</dbReference>
<dbReference type="InterPro" id="IPR036921">
    <property type="entry name" value="PurM-like_N_sf"/>
</dbReference>
<dbReference type="EMBL" id="CZVU01000028">
    <property type="protein sequence ID" value="CUT00488.1"/>
    <property type="molecule type" value="Genomic_DNA"/>
</dbReference>
<proteinExistence type="inferred from homology"/>
<evidence type="ECO:0000256" key="1">
    <source>
        <dbReference type="ARBA" id="ARBA00006243"/>
    </source>
</evidence>
<sequence>MNSGIKKTLHLGSDPDCMKFSSTYEKILLGHGSGGKLTSELIKNIFLPAFYNPYLSELGDQAIISINGLKIAFTTDSYVVDPIFFPGGNIGELAINGTVNDLAVGGAKPLFISAGFIIEEGFQISDLCLIVESMKKACERADVLLVTGDTKVVEKGKGDKIFINTSGIGVIDHDIEISPRRVKPGDKILINGPIGLHGIAILSKREGLEFEIEIQSDTAPLNHLVQDILSISKNIHWMRDPTRGGISSALNELAQSAKIGVEIWEPEIPIPEPVKAACEMLGLDPLYVANEGKLIVVVSPEDAEKVLETMQNNPFGKEARIIGEITEEHPGVVLMKTIIGGKRVVDMLAGEQLPRIC</sequence>
<evidence type="ECO:0000313" key="6">
    <source>
        <dbReference type="Proteomes" id="UP000243065"/>
    </source>
</evidence>
<dbReference type="CDD" id="cd02197">
    <property type="entry name" value="HypE"/>
    <property type="match status" value="1"/>
</dbReference>
<evidence type="ECO:0000313" key="5">
    <source>
        <dbReference type="EMBL" id="CUT00488.1"/>
    </source>
</evidence>
<accession>A0A656DFP9</accession>
<dbReference type="InterPro" id="IPR011854">
    <property type="entry name" value="HypE"/>
</dbReference>